<gene>
    <name evidence="2" type="primary">55</name>
    <name evidence="2" type="ORF">SEA_SAGUARO_55</name>
</gene>
<protein>
    <submittedName>
        <fullName evidence="2">Membrane protein</fullName>
    </submittedName>
</protein>
<reference evidence="2 3" key="1">
    <citation type="submission" date="2018-08" db="EMBL/GenBank/DDBJ databases">
        <authorList>
            <person name="Washington J.M."/>
            <person name="Garlena R.A."/>
            <person name="Russell D.A."/>
            <person name="Pope W.H."/>
            <person name="Jacobs-Sera D."/>
            <person name="Hatfull G.F."/>
        </authorList>
    </citation>
    <scope>NUCLEOTIDE SEQUENCE [LARGE SCALE GENOMIC DNA]</scope>
</reference>
<dbReference type="InterPro" id="IPR056271">
    <property type="entry name" value="CDGP_dom"/>
</dbReference>
<proteinExistence type="predicted"/>
<dbReference type="RefSeq" id="YP_009949718.1">
    <property type="nucleotide sequence ID" value="NC_051583.1"/>
</dbReference>
<evidence type="ECO:0000259" key="1">
    <source>
        <dbReference type="Pfam" id="PF24238"/>
    </source>
</evidence>
<dbReference type="EMBL" id="MH744423">
    <property type="protein sequence ID" value="AYD82049.1"/>
    <property type="molecule type" value="Genomic_DNA"/>
</dbReference>
<evidence type="ECO:0000313" key="2">
    <source>
        <dbReference type="EMBL" id="AYD82049.1"/>
    </source>
</evidence>
<dbReference type="Pfam" id="PF24238">
    <property type="entry name" value="CDGP"/>
    <property type="match status" value="1"/>
</dbReference>
<dbReference type="KEGG" id="vg:60321124"/>
<sequence>MKKLLVAAVGSVMLAWSALVLAPAVQAVPGQCGSAVVFGSGGGFCDGPPAADGTWMHCEHVYVLGFGGYNCFRVRPVPTDVDPRGWVPA</sequence>
<keyword evidence="3" id="KW-1185">Reference proteome</keyword>
<dbReference type="GeneID" id="60321124"/>
<feature type="domain" description="CDGP" evidence="1">
    <location>
        <begin position="38"/>
        <end position="76"/>
    </location>
</feature>
<evidence type="ECO:0000313" key="3">
    <source>
        <dbReference type="Proteomes" id="UP000269292"/>
    </source>
</evidence>
<dbReference type="Proteomes" id="UP000269292">
    <property type="component" value="Segment"/>
</dbReference>
<organism evidence="2 3">
    <name type="scientific">Mycobacterium phage Saguaro</name>
    <dbReference type="NCBI Taxonomy" id="2315616"/>
    <lineage>
        <taxon>Viruses</taxon>
        <taxon>Duplodnaviria</taxon>
        <taxon>Heunggongvirae</taxon>
        <taxon>Uroviricota</taxon>
        <taxon>Caudoviricetes</taxon>
        <taxon>Bclasvirinae</taxon>
        <taxon>Saguarovirus</taxon>
        <taxon>Saguarovirus saguaro</taxon>
    </lineage>
</organism>
<name>A0A386KA36_9CAUD</name>
<accession>A0A386KA36</accession>